<dbReference type="InterPro" id="IPR021729">
    <property type="entry name" value="DUF3298"/>
</dbReference>
<dbReference type="Gene3D" id="3.90.640.20">
    <property type="entry name" value="Heat-shock cognate protein, ATPase"/>
    <property type="match status" value="1"/>
</dbReference>
<sequence length="419" mass="44932">MTITFLSRSAGVLLFVLLVGCHGKTSDKPQTNTTKATSKPAASPDKEAATPAALYETYRGRFAAAPDSFTLHLTIVPVSEDIEAGSLSAHYYGADGIVHDLSERSNAAPDSLLLGDSGPAPASGQPEPDYTWHLHREPNGNWAGTRAGQPLQLRRVSTALEGLGFAAVLHTDKIAAFPAEPNSPYAELNLQGLVPTGPAATSEANQLLAANILREERGDTLAGLAAPASLDALWSTKRQAYTRTYRADAAELRPKAGSTDEEIPRYALQYQERITAHVMVHQPPLLSVAFPVYEFSGGNRGHEETRIRSFDLRTGRALYFDDIFLPGARTQLVAVLERHLRQARNLNATEPLEGGLMNGKMPVSTNVCLTPGGVLFSYSPAAIAPEMEGAVDVFVPLAELRPWLREGLPLPVGAGVAVR</sequence>
<dbReference type="InterPro" id="IPR037126">
    <property type="entry name" value="PdaC/RsiV-like_sf"/>
</dbReference>
<feature type="compositionally biased region" description="Polar residues" evidence="1">
    <location>
        <begin position="28"/>
        <end position="37"/>
    </location>
</feature>
<gene>
    <name evidence="3" type="ORF">GCM10022409_34520</name>
</gene>
<feature type="region of interest" description="Disordered" evidence="1">
    <location>
        <begin position="26"/>
        <end position="49"/>
    </location>
</feature>
<accession>A0ABP7UK93</accession>
<dbReference type="Pfam" id="PF11738">
    <property type="entry name" value="DUF3298"/>
    <property type="match status" value="1"/>
</dbReference>
<keyword evidence="4" id="KW-1185">Reference proteome</keyword>
<feature type="domain" description="DUF3298" evidence="2">
    <location>
        <begin position="321"/>
        <end position="397"/>
    </location>
</feature>
<dbReference type="Gene3D" id="3.30.565.40">
    <property type="entry name" value="Fervidobacterium nodosum Rt17-B1 like"/>
    <property type="match status" value="1"/>
</dbReference>
<comment type="caution">
    <text evidence="3">The sequence shown here is derived from an EMBL/GenBank/DDBJ whole genome shotgun (WGS) entry which is preliminary data.</text>
</comment>
<feature type="region of interest" description="Disordered" evidence="1">
    <location>
        <begin position="108"/>
        <end position="127"/>
    </location>
</feature>
<evidence type="ECO:0000313" key="3">
    <source>
        <dbReference type="EMBL" id="GAA4045577.1"/>
    </source>
</evidence>
<proteinExistence type="predicted"/>
<dbReference type="RefSeq" id="WP_345056973.1">
    <property type="nucleotide sequence ID" value="NZ_BAABDK010000026.1"/>
</dbReference>
<protein>
    <recommendedName>
        <fullName evidence="2">DUF3298 domain-containing protein</fullName>
    </recommendedName>
</protein>
<organism evidence="3 4">
    <name type="scientific">Hymenobacter glaciei</name>
    <dbReference type="NCBI Taxonomy" id="877209"/>
    <lineage>
        <taxon>Bacteria</taxon>
        <taxon>Pseudomonadati</taxon>
        <taxon>Bacteroidota</taxon>
        <taxon>Cytophagia</taxon>
        <taxon>Cytophagales</taxon>
        <taxon>Hymenobacteraceae</taxon>
        <taxon>Hymenobacter</taxon>
    </lineage>
</organism>
<dbReference type="EMBL" id="BAABDK010000026">
    <property type="protein sequence ID" value="GAA4045577.1"/>
    <property type="molecule type" value="Genomic_DNA"/>
</dbReference>
<evidence type="ECO:0000313" key="4">
    <source>
        <dbReference type="Proteomes" id="UP001501469"/>
    </source>
</evidence>
<reference evidence="4" key="1">
    <citation type="journal article" date="2019" name="Int. J. Syst. Evol. Microbiol.">
        <title>The Global Catalogue of Microorganisms (GCM) 10K type strain sequencing project: providing services to taxonomists for standard genome sequencing and annotation.</title>
        <authorList>
            <consortium name="The Broad Institute Genomics Platform"/>
            <consortium name="The Broad Institute Genome Sequencing Center for Infectious Disease"/>
            <person name="Wu L."/>
            <person name="Ma J."/>
        </authorList>
    </citation>
    <scope>NUCLEOTIDE SEQUENCE [LARGE SCALE GENOMIC DNA]</scope>
    <source>
        <strain evidence="4">JCM 17225</strain>
    </source>
</reference>
<dbReference type="Proteomes" id="UP001501469">
    <property type="component" value="Unassembled WGS sequence"/>
</dbReference>
<name>A0ABP7UK93_9BACT</name>
<evidence type="ECO:0000256" key="1">
    <source>
        <dbReference type="SAM" id="MobiDB-lite"/>
    </source>
</evidence>
<evidence type="ECO:0000259" key="2">
    <source>
        <dbReference type="Pfam" id="PF11738"/>
    </source>
</evidence>